<comment type="caution">
    <text evidence="1">The sequence shown here is derived from an EMBL/GenBank/DDBJ whole genome shotgun (WGS) entry which is preliminary data.</text>
</comment>
<proteinExistence type="predicted"/>
<evidence type="ECO:0000313" key="1">
    <source>
        <dbReference type="EMBL" id="MPN37534.1"/>
    </source>
</evidence>
<organism evidence="1">
    <name type="scientific">bioreactor metagenome</name>
    <dbReference type="NCBI Taxonomy" id="1076179"/>
    <lineage>
        <taxon>unclassified sequences</taxon>
        <taxon>metagenomes</taxon>
        <taxon>ecological metagenomes</taxon>
    </lineage>
</organism>
<dbReference type="EMBL" id="VSSQ01092238">
    <property type="protein sequence ID" value="MPN37534.1"/>
    <property type="molecule type" value="Genomic_DNA"/>
</dbReference>
<gene>
    <name evidence="1" type="ORF">SDC9_185054</name>
</gene>
<accession>A0A645HN54</accession>
<dbReference type="AlphaFoldDB" id="A0A645HN54"/>
<reference evidence="1" key="1">
    <citation type="submission" date="2019-08" db="EMBL/GenBank/DDBJ databases">
        <authorList>
            <person name="Kucharzyk K."/>
            <person name="Murdoch R.W."/>
            <person name="Higgins S."/>
            <person name="Loffler F."/>
        </authorList>
    </citation>
    <scope>NUCLEOTIDE SEQUENCE</scope>
</reference>
<name>A0A645HN54_9ZZZZ</name>
<protein>
    <submittedName>
        <fullName evidence="1">Uncharacterized protein</fullName>
    </submittedName>
</protein>
<sequence length="108" mass="12220">MAKILIFKINNKKIRVFHQIQFNRLIIRTAIPIGCNSHNRGCSVFDANPQDNPALLIIETNSFPHRIDGNILIKSIHNSRIEILTGSFIKNSNCIVNRSRQAMGHACN</sequence>